<dbReference type="AlphaFoldDB" id="A0A9Q1MG19"/>
<accession>A0A9Q1MG19</accession>
<evidence type="ECO:0000256" key="1">
    <source>
        <dbReference type="SAM" id="MobiDB-lite"/>
    </source>
</evidence>
<protein>
    <submittedName>
        <fullName evidence="2">Uncharacterized protein</fullName>
    </submittedName>
</protein>
<evidence type="ECO:0000313" key="3">
    <source>
        <dbReference type="Proteomes" id="UP001152561"/>
    </source>
</evidence>
<gene>
    <name evidence="2" type="ORF">K7X08_035678</name>
</gene>
<proteinExistence type="predicted"/>
<comment type="caution">
    <text evidence="2">The sequence shown here is derived from an EMBL/GenBank/DDBJ whole genome shotgun (WGS) entry which is preliminary data.</text>
</comment>
<sequence length="330" mass="36929">MNDIEVSNDIGKGDAKEKNKVIPEGHIRYYGRYMPDQKYLPRVLSSGKVVDYHGVNHKEKRETNKDVQGVNKKDDHNQFDALDTVDESDHIDYNNEVHNNDEQQYHNCDGSQTHYSNDQGMIEGAEPVTLVSPYESPVDVARHADGTYMDHTGLNDGSIILAPTDAGDKVHTDLETEAISRFPNEVTSPTNTSFEHDASRVEEDQTDVDSMRCDLRIEVDQTIDHGMGESPHQVAVVQHGHESQLQQCTKSASSDSNSAGLSQNNVALVLVTGNSESILTNIKKNSPNKALYDLLSHNVEVVEEEREKGNIPRKEDKGEQIDQHIKRVFK</sequence>
<dbReference type="EMBL" id="JAJAGQ010000008">
    <property type="protein sequence ID" value="KAJ8556545.1"/>
    <property type="molecule type" value="Genomic_DNA"/>
</dbReference>
<evidence type="ECO:0000313" key="2">
    <source>
        <dbReference type="EMBL" id="KAJ8556545.1"/>
    </source>
</evidence>
<feature type="compositionally biased region" description="Basic and acidic residues" evidence="1">
    <location>
        <begin position="194"/>
        <end position="207"/>
    </location>
</feature>
<keyword evidence="3" id="KW-1185">Reference proteome</keyword>
<reference evidence="3" key="1">
    <citation type="journal article" date="2023" name="Proc. Natl. Acad. Sci. U.S.A.">
        <title>Genomic and structural basis for evolution of tropane alkaloid biosynthesis.</title>
        <authorList>
            <person name="Wanga Y.-J."/>
            <person name="Taina T."/>
            <person name="Yua J.-Y."/>
            <person name="Lia J."/>
            <person name="Xua B."/>
            <person name="Chenc J."/>
            <person name="D'Auriad J.C."/>
            <person name="Huanga J.-P."/>
            <person name="Huanga S.-X."/>
        </authorList>
    </citation>
    <scope>NUCLEOTIDE SEQUENCE [LARGE SCALE GENOMIC DNA]</scope>
    <source>
        <strain evidence="3">cv. KIB-2019</strain>
    </source>
</reference>
<organism evidence="2 3">
    <name type="scientific">Anisodus acutangulus</name>
    <dbReference type="NCBI Taxonomy" id="402998"/>
    <lineage>
        <taxon>Eukaryota</taxon>
        <taxon>Viridiplantae</taxon>
        <taxon>Streptophyta</taxon>
        <taxon>Embryophyta</taxon>
        <taxon>Tracheophyta</taxon>
        <taxon>Spermatophyta</taxon>
        <taxon>Magnoliopsida</taxon>
        <taxon>eudicotyledons</taxon>
        <taxon>Gunneridae</taxon>
        <taxon>Pentapetalae</taxon>
        <taxon>asterids</taxon>
        <taxon>lamiids</taxon>
        <taxon>Solanales</taxon>
        <taxon>Solanaceae</taxon>
        <taxon>Solanoideae</taxon>
        <taxon>Hyoscyameae</taxon>
        <taxon>Anisodus</taxon>
    </lineage>
</organism>
<name>A0A9Q1MG19_9SOLA</name>
<dbReference type="Proteomes" id="UP001152561">
    <property type="component" value="Unassembled WGS sequence"/>
</dbReference>
<feature type="region of interest" description="Disordered" evidence="1">
    <location>
        <begin position="184"/>
        <end position="207"/>
    </location>
</feature>